<organism evidence="1 2">
    <name type="scientific">Nephila pilipes</name>
    <name type="common">Giant wood spider</name>
    <name type="synonym">Nephila maculata</name>
    <dbReference type="NCBI Taxonomy" id="299642"/>
    <lineage>
        <taxon>Eukaryota</taxon>
        <taxon>Metazoa</taxon>
        <taxon>Ecdysozoa</taxon>
        <taxon>Arthropoda</taxon>
        <taxon>Chelicerata</taxon>
        <taxon>Arachnida</taxon>
        <taxon>Araneae</taxon>
        <taxon>Araneomorphae</taxon>
        <taxon>Entelegynae</taxon>
        <taxon>Araneoidea</taxon>
        <taxon>Nephilidae</taxon>
        <taxon>Nephila</taxon>
    </lineage>
</organism>
<reference evidence="1" key="1">
    <citation type="submission" date="2020-08" db="EMBL/GenBank/DDBJ databases">
        <title>Multicomponent nature underlies the extraordinary mechanical properties of spider dragline silk.</title>
        <authorList>
            <person name="Kono N."/>
            <person name="Nakamura H."/>
            <person name="Mori M."/>
            <person name="Yoshida Y."/>
            <person name="Ohtoshi R."/>
            <person name="Malay A.D."/>
            <person name="Moran D.A.P."/>
            <person name="Tomita M."/>
            <person name="Numata K."/>
            <person name="Arakawa K."/>
        </authorList>
    </citation>
    <scope>NUCLEOTIDE SEQUENCE</scope>
</reference>
<accession>A0A8X6JV46</accession>
<proteinExistence type="predicted"/>
<protein>
    <submittedName>
        <fullName evidence="1">Uncharacterized protein</fullName>
    </submittedName>
</protein>
<gene>
    <name evidence="1" type="ORF">NPIL_332691</name>
</gene>
<keyword evidence="2" id="KW-1185">Reference proteome</keyword>
<evidence type="ECO:0000313" key="1">
    <source>
        <dbReference type="EMBL" id="GFS61071.1"/>
    </source>
</evidence>
<sequence length="89" mass="9595">MQVVRESTIMRPRALSDYDGRGALNAGRRCKGGGETGYEPSCRYNMVATVSGTARVPLFVLLGTASVEPPAPRTTEGYLLISAYENSPR</sequence>
<comment type="caution">
    <text evidence="1">The sequence shown here is derived from an EMBL/GenBank/DDBJ whole genome shotgun (WGS) entry which is preliminary data.</text>
</comment>
<dbReference type="EMBL" id="BMAW01093573">
    <property type="protein sequence ID" value="GFS61071.1"/>
    <property type="molecule type" value="Genomic_DNA"/>
</dbReference>
<evidence type="ECO:0000313" key="2">
    <source>
        <dbReference type="Proteomes" id="UP000887013"/>
    </source>
</evidence>
<dbReference type="AlphaFoldDB" id="A0A8X6JV46"/>
<name>A0A8X6JV46_NEPPI</name>
<dbReference type="Proteomes" id="UP000887013">
    <property type="component" value="Unassembled WGS sequence"/>
</dbReference>